<dbReference type="Pfam" id="PF00378">
    <property type="entry name" value="ECH_1"/>
    <property type="match status" value="1"/>
</dbReference>
<dbReference type="PANTHER" id="PTHR11941">
    <property type="entry name" value="ENOYL-COA HYDRATASE-RELATED"/>
    <property type="match status" value="1"/>
</dbReference>
<organism evidence="1 2">
    <name type="scientific">Saccharopolyspora shandongensis</name>
    <dbReference type="NCBI Taxonomy" id="418495"/>
    <lineage>
        <taxon>Bacteria</taxon>
        <taxon>Bacillati</taxon>
        <taxon>Actinomycetota</taxon>
        <taxon>Actinomycetes</taxon>
        <taxon>Pseudonocardiales</taxon>
        <taxon>Pseudonocardiaceae</taxon>
        <taxon>Saccharopolyspora</taxon>
    </lineage>
</organism>
<dbReference type="NCBIfam" id="NF005496">
    <property type="entry name" value="PRK07110.1"/>
    <property type="match status" value="1"/>
</dbReference>
<dbReference type="STRING" id="418495.SAMN05216215_1001243"/>
<dbReference type="Proteomes" id="UP000199529">
    <property type="component" value="Unassembled WGS sequence"/>
</dbReference>
<evidence type="ECO:0000313" key="2">
    <source>
        <dbReference type="Proteomes" id="UP000199529"/>
    </source>
</evidence>
<accession>A0A1H2QZI6</accession>
<keyword evidence="2" id="KW-1185">Reference proteome</keyword>
<dbReference type="GO" id="GO:0003824">
    <property type="term" value="F:catalytic activity"/>
    <property type="evidence" value="ECO:0007669"/>
    <property type="project" value="UniProtKB-ARBA"/>
</dbReference>
<proteinExistence type="predicted"/>
<reference evidence="2" key="1">
    <citation type="submission" date="2016-10" db="EMBL/GenBank/DDBJ databases">
        <authorList>
            <person name="Varghese N."/>
            <person name="Submissions S."/>
        </authorList>
    </citation>
    <scope>NUCLEOTIDE SEQUENCE [LARGE SCALE GENOMIC DNA]</scope>
    <source>
        <strain evidence="2">CGMCC 4.3530</strain>
    </source>
</reference>
<dbReference type="GO" id="GO:0006635">
    <property type="term" value="P:fatty acid beta-oxidation"/>
    <property type="evidence" value="ECO:0007669"/>
    <property type="project" value="TreeGrafter"/>
</dbReference>
<evidence type="ECO:0000313" key="1">
    <source>
        <dbReference type="EMBL" id="SDW12505.1"/>
    </source>
</evidence>
<dbReference type="AlphaFoldDB" id="A0A1H2QZI6"/>
<dbReference type="InterPro" id="IPR001753">
    <property type="entry name" value="Enoyl-CoA_hydra/iso"/>
</dbReference>
<name>A0A1H2QZI6_9PSEU</name>
<dbReference type="RefSeq" id="WP_177226202.1">
    <property type="nucleotide sequence ID" value="NZ_FNOK01000001.1"/>
</dbReference>
<dbReference type="SUPFAM" id="SSF52096">
    <property type="entry name" value="ClpP/crotonase"/>
    <property type="match status" value="1"/>
</dbReference>
<dbReference type="InterPro" id="IPR029045">
    <property type="entry name" value="ClpP/crotonase-like_dom_sf"/>
</dbReference>
<sequence>MNTAVVVDDVAAPVATIRLADPAGRNRLSVELRAEVIAALREVAADPAVRAVVLAGLPDIFCAGASAEQMLGTREQRIVAMWEFLSAVIDCPVPVVAAARGHALGGGFLLALYCDVTVLSERSRYAANFLTFGFTPVLGATHLLPAKLGQALGTEMLYAGQSYRGGELAARGAGVRVAAHDEVDAEAQRLALRIAQAPREAVELLKAQLREQARAAAETALAREIPDHEATIGSAEARRRIRGLHGERLAARSGRTRFTDES</sequence>
<protein>
    <submittedName>
        <fullName evidence="1">Polyketide biosynthesis enoyl-CoA hydratase PksI</fullName>
    </submittedName>
</protein>
<dbReference type="Gene3D" id="3.90.226.10">
    <property type="entry name" value="2-enoyl-CoA Hydratase, Chain A, domain 1"/>
    <property type="match status" value="1"/>
</dbReference>
<dbReference type="PANTHER" id="PTHR11941:SF133">
    <property type="entry name" value="1,2-EPOXYPHENYLACETYL-COA ISOMERASE"/>
    <property type="match status" value="1"/>
</dbReference>
<dbReference type="EMBL" id="FNOK01000001">
    <property type="protein sequence ID" value="SDW12505.1"/>
    <property type="molecule type" value="Genomic_DNA"/>
</dbReference>
<gene>
    <name evidence="1" type="ORF">SAMN05216215_1001243</name>
</gene>
<dbReference type="CDD" id="cd06558">
    <property type="entry name" value="crotonase-like"/>
    <property type="match status" value="1"/>
</dbReference>